<dbReference type="PIRSF" id="PIRSF012443">
    <property type="entry name" value="UCP012443"/>
    <property type="match status" value="1"/>
</dbReference>
<proteinExistence type="predicted"/>
<gene>
    <name evidence="1" type="ORF">ASZ90_001327</name>
</gene>
<organism evidence="1">
    <name type="scientific">hydrocarbon metagenome</name>
    <dbReference type="NCBI Taxonomy" id="938273"/>
    <lineage>
        <taxon>unclassified sequences</taxon>
        <taxon>metagenomes</taxon>
        <taxon>ecological metagenomes</taxon>
    </lineage>
</organism>
<dbReference type="AlphaFoldDB" id="A0A0W8G6S9"/>
<dbReference type="Pfam" id="PF09865">
    <property type="entry name" value="DUF2092"/>
    <property type="match status" value="1"/>
</dbReference>
<evidence type="ECO:0008006" key="2">
    <source>
        <dbReference type="Google" id="ProtNLM"/>
    </source>
</evidence>
<reference evidence="1" key="1">
    <citation type="journal article" date="2015" name="Proc. Natl. Acad. Sci. U.S.A.">
        <title>Networks of energetic and metabolic interactions define dynamics in microbial communities.</title>
        <authorList>
            <person name="Embree M."/>
            <person name="Liu J.K."/>
            <person name="Al-Bassam M.M."/>
            <person name="Zengler K."/>
        </authorList>
    </citation>
    <scope>NUCLEOTIDE SEQUENCE</scope>
</reference>
<protein>
    <recommendedName>
        <fullName evidence="2">DUF2092 domain-containing protein</fullName>
    </recommendedName>
</protein>
<evidence type="ECO:0000313" key="1">
    <source>
        <dbReference type="EMBL" id="KUG28793.1"/>
    </source>
</evidence>
<name>A0A0W8G6S9_9ZZZZ</name>
<dbReference type="InterPro" id="IPR019207">
    <property type="entry name" value="DUF2092"/>
</dbReference>
<dbReference type="EMBL" id="LNQE01000175">
    <property type="protein sequence ID" value="KUG28793.1"/>
    <property type="molecule type" value="Genomic_DNA"/>
</dbReference>
<dbReference type="Gene3D" id="2.50.20.10">
    <property type="entry name" value="Lipoprotein localisation LolA/LolB/LppX"/>
    <property type="match status" value="1"/>
</dbReference>
<comment type="caution">
    <text evidence="1">The sequence shown here is derived from an EMBL/GenBank/DDBJ whole genome shotgun (WGS) entry which is preliminary data.</text>
</comment>
<accession>A0A0W8G6S9</accession>
<sequence length="257" mass="28171">MREKIWTTALAAILLLFPAVSPAAQKAGVPAVDPVAMQHLTRMCDFLKGLNSFVFRAEVNVDEVFQGGLTLQTSRTETIAVRRPDRARADTVQDLEIKTITFDGADFSIFNQTKNSYSVIPAPGTLDTALDKIQEIYGVTAPLAELIVSAPHESLTEGVLSGMYVGLRMVQGVPCHHLAFSQKDVDWQIWITDGDKPLPRKLVIVDKTLVGAPNYEAMLVDWKLNPRLRDSFFAFTPPPSATKIDIVPLAGPQTVSP</sequence>
<dbReference type="SUPFAM" id="SSF89392">
    <property type="entry name" value="Prokaryotic lipoproteins and lipoprotein localization factors"/>
    <property type="match status" value="1"/>
</dbReference>
<dbReference type="InterPro" id="IPR029046">
    <property type="entry name" value="LolA/LolB/LppX"/>
</dbReference>